<sequence length="217" mass="24127">MGPLDKLNFHFSRRSNFNLLHQKHHQVTNAAFDTDESESASTHVTSVHQQVSPLPGDAVSPQPQSITTTYPPILQINEIEAHDMDEHSEVMESCYSAEGDTEDIETPVKKKRRRRKRTPDVASVYPRSSEALSAVATSVNSTCGLVRRNSYCPTRLMPPDTEQLLVPERKARSENGSQLTIIRTSSERRFYVSHVTSSNPLDVVKSSKPLSGSVAVL</sequence>
<evidence type="ECO:0000313" key="2">
    <source>
        <dbReference type="EMBL" id="VDN97738.1"/>
    </source>
</evidence>
<organism evidence="2 3">
    <name type="scientific">Rodentolepis nana</name>
    <name type="common">Dwarf tapeworm</name>
    <name type="synonym">Hymenolepis nana</name>
    <dbReference type="NCBI Taxonomy" id="102285"/>
    <lineage>
        <taxon>Eukaryota</taxon>
        <taxon>Metazoa</taxon>
        <taxon>Spiralia</taxon>
        <taxon>Lophotrochozoa</taxon>
        <taxon>Platyhelminthes</taxon>
        <taxon>Cestoda</taxon>
        <taxon>Eucestoda</taxon>
        <taxon>Cyclophyllidea</taxon>
        <taxon>Hymenolepididae</taxon>
        <taxon>Rodentolepis</taxon>
    </lineage>
</organism>
<dbReference type="OrthoDB" id="10600660at2759"/>
<keyword evidence="3" id="KW-1185">Reference proteome</keyword>
<dbReference type="EMBL" id="UZAE01000810">
    <property type="protein sequence ID" value="VDN97738.1"/>
    <property type="molecule type" value="Genomic_DNA"/>
</dbReference>
<reference evidence="2 3" key="1">
    <citation type="submission" date="2018-11" db="EMBL/GenBank/DDBJ databases">
        <authorList>
            <consortium name="Pathogen Informatics"/>
        </authorList>
    </citation>
    <scope>NUCLEOTIDE SEQUENCE [LARGE SCALE GENOMIC DNA]</scope>
</reference>
<accession>A0A3P7RVQ5</accession>
<protein>
    <submittedName>
        <fullName evidence="2">Uncharacterized protein</fullName>
    </submittedName>
</protein>
<evidence type="ECO:0000313" key="3">
    <source>
        <dbReference type="Proteomes" id="UP000278807"/>
    </source>
</evidence>
<proteinExistence type="predicted"/>
<gene>
    <name evidence="2" type="ORF">HNAJ_LOCUS1879</name>
</gene>
<dbReference type="Proteomes" id="UP000278807">
    <property type="component" value="Unassembled WGS sequence"/>
</dbReference>
<evidence type="ECO:0000256" key="1">
    <source>
        <dbReference type="SAM" id="MobiDB-lite"/>
    </source>
</evidence>
<feature type="region of interest" description="Disordered" evidence="1">
    <location>
        <begin position="93"/>
        <end position="121"/>
    </location>
</feature>
<dbReference type="AlphaFoldDB" id="A0A3P7RVQ5"/>
<name>A0A3P7RVQ5_RODNA</name>